<dbReference type="PANTHER" id="PTHR11214">
    <property type="entry name" value="BETA-1,3-N-ACETYLGLUCOSAMINYLTRANSFERASE"/>
    <property type="match status" value="1"/>
</dbReference>
<gene>
    <name evidence="12" type="ORF">P5673_013318</name>
</gene>
<dbReference type="GO" id="GO:0006493">
    <property type="term" value="P:protein O-linked glycosylation"/>
    <property type="evidence" value="ECO:0007669"/>
    <property type="project" value="TreeGrafter"/>
</dbReference>
<evidence type="ECO:0000256" key="7">
    <source>
        <dbReference type="ARBA" id="ARBA00022989"/>
    </source>
</evidence>
<dbReference type="Pfam" id="PF01762">
    <property type="entry name" value="Galactosyl_T"/>
    <property type="match status" value="1"/>
</dbReference>
<evidence type="ECO:0000256" key="4">
    <source>
        <dbReference type="ARBA" id="ARBA00022679"/>
    </source>
</evidence>
<keyword evidence="3 11" id="KW-0328">Glycosyltransferase</keyword>
<evidence type="ECO:0000313" key="12">
    <source>
        <dbReference type="EMBL" id="KAK2563589.1"/>
    </source>
</evidence>
<evidence type="ECO:0000256" key="3">
    <source>
        <dbReference type="ARBA" id="ARBA00022676"/>
    </source>
</evidence>
<keyword evidence="13" id="KW-1185">Reference proteome</keyword>
<keyword evidence="8 11" id="KW-0333">Golgi apparatus</keyword>
<reference evidence="12" key="2">
    <citation type="journal article" date="2023" name="Science">
        <title>Genomic signatures of disease resistance in endangered staghorn corals.</title>
        <authorList>
            <person name="Vollmer S.V."/>
            <person name="Selwyn J.D."/>
            <person name="Despard B.A."/>
            <person name="Roesel C.L."/>
        </authorList>
    </citation>
    <scope>NUCLEOTIDE SEQUENCE</scope>
    <source>
        <strain evidence="12">K2</strain>
    </source>
</reference>
<organism evidence="12 13">
    <name type="scientific">Acropora cervicornis</name>
    <name type="common">Staghorn coral</name>
    <dbReference type="NCBI Taxonomy" id="6130"/>
    <lineage>
        <taxon>Eukaryota</taxon>
        <taxon>Metazoa</taxon>
        <taxon>Cnidaria</taxon>
        <taxon>Anthozoa</taxon>
        <taxon>Hexacorallia</taxon>
        <taxon>Scleractinia</taxon>
        <taxon>Astrocoeniina</taxon>
        <taxon>Acroporidae</taxon>
        <taxon>Acropora</taxon>
    </lineage>
</organism>
<dbReference type="AlphaFoldDB" id="A0AAD9QLZ7"/>
<keyword evidence="4" id="KW-0808">Transferase</keyword>
<dbReference type="EC" id="2.4.1.-" evidence="11"/>
<evidence type="ECO:0000256" key="11">
    <source>
        <dbReference type="RuleBase" id="RU363063"/>
    </source>
</evidence>
<dbReference type="Proteomes" id="UP001249851">
    <property type="component" value="Unassembled WGS sequence"/>
</dbReference>
<evidence type="ECO:0000256" key="10">
    <source>
        <dbReference type="ARBA" id="ARBA00023180"/>
    </source>
</evidence>
<reference evidence="12" key="1">
    <citation type="journal article" date="2023" name="G3 (Bethesda)">
        <title>Whole genome assembly and annotation of the endangered Caribbean coral Acropora cervicornis.</title>
        <authorList>
            <person name="Selwyn J.D."/>
            <person name="Vollmer S.V."/>
        </authorList>
    </citation>
    <scope>NUCLEOTIDE SEQUENCE</scope>
    <source>
        <strain evidence="12">K2</strain>
    </source>
</reference>
<dbReference type="GO" id="GO:0016758">
    <property type="term" value="F:hexosyltransferase activity"/>
    <property type="evidence" value="ECO:0007669"/>
    <property type="project" value="InterPro"/>
</dbReference>
<evidence type="ECO:0000313" key="13">
    <source>
        <dbReference type="Proteomes" id="UP001249851"/>
    </source>
</evidence>
<comment type="similarity">
    <text evidence="2 11">Belongs to the glycosyltransferase 31 family.</text>
</comment>
<dbReference type="GO" id="GO:0000139">
    <property type="term" value="C:Golgi membrane"/>
    <property type="evidence" value="ECO:0007669"/>
    <property type="project" value="UniProtKB-SubCell"/>
</dbReference>
<evidence type="ECO:0000256" key="8">
    <source>
        <dbReference type="ARBA" id="ARBA00023034"/>
    </source>
</evidence>
<dbReference type="InterPro" id="IPR002659">
    <property type="entry name" value="Glyco_trans_31"/>
</dbReference>
<proteinExistence type="inferred from homology"/>
<evidence type="ECO:0000256" key="6">
    <source>
        <dbReference type="ARBA" id="ARBA00022968"/>
    </source>
</evidence>
<dbReference type="Gene3D" id="3.90.550.50">
    <property type="match status" value="1"/>
</dbReference>
<accession>A0AAD9QLZ7</accession>
<protein>
    <recommendedName>
        <fullName evidence="11">Hexosyltransferase</fullName>
        <ecNumber evidence="11">2.4.1.-</ecNumber>
    </recommendedName>
</protein>
<dbReference type="FunFam" id="3.90.550.50:FF:000001">
    <property type="entry name" value="Hexosyltransferase"/>
    <property type="match status" value="1"/>
</dbReference>
<sequence length="395" mass="44775">MNKLCSIRFLLLLASFSGLLNLIYLMVFADLKGNLELYTLSSSSVLRRQIASIQVDSEARVSAGPSLSYLELLNLDLKDVVQRYVSSSETVAKHYEAASLQEDNLSEQHKLAHTSVPSCPSSLFLLIMVHSSPANLMDRESIRLSWGREDNPINQGSWTNSDRSWKTVFLVGRSNSSRLNNLVNQEARVYKDIVIGDFHDTFRNLSLKTLLGLQWSLGHCQAKYIFKTDEDCFVNVLSLLEWLQDYHMTNGSTPLYAGNVQREMEVVRVETHRYYVSPQDFNPYFFPPYASGGGYVFSGSLLPKLAKASKRVPIIPVEDACLGLYMQDIGVNPVHNRRILPYIFCDDTRTSLSERPICHFREPLVVHGINDLLHIQTHYNVLLMSFMPTICSNVP</sequence>
<keyword evidence="9" id="KW-0472">Membrane</keyword>
<evidence type="ECO:0000256" key="9">
    <source>
        <dbReference type="ARBA" id="ARBA00023136"/>
    </source>
</evidence>
<dbReference type="EMBL" id="JARQWQ010000025">
    <property type="protein sequence ID" value="KAK2563589.1"/>
    <property type="molecule type" value="Genomic_DNA"/>
</dbReference>
<keyword evidence="5" id="KW-0812">Transmembrane</keyword>
<name>A0AAD9QLZ7_ACRCE</name>
<dbReference type="PANTHER" id="PTHR11214:SF376">
    <property type="entry name" value="HEXOSYLTRANSFERASE"/>
    <property type="match status" value="1"/>
</dbReference>
<comment type="caution">
    <text evidence="12">The sequence shown here is derived from an EMBL/GenBank/DDBJ whole genome shotgun (WGS) entry which is preliminary data.</text>
</comment>
<comment type="subcellular location">
    <subcellularLocation>
        <location evidence="1 11">Golgi apparatus membrane</location>
        <topology evidence="1 11">Single-pass type II membrane protein</topology>
    </subcellularLocation>
</comment>
<evidence type="ECO:0000256" key="5">
    <source>
        <dbReference type="ARBA" id="ARBA00022692"/>
    </source>
</evidence>
<keyword evidence="6" id="KW-0735">Signal-anchor</keyword>
<keyword evidence="10" id="KW-0325">Glycoprotein</keyword>
<evidence type="ECO:0000256" key="2">
    <source>
        <dbReference type="ARBA" id="ARBA00008661"/>
    </source>
</evidence>
<keyword evidence="7" id="KW-1133">Transmembrane helix</keyword>
<evidence type="ECO:0000256" key="1">
    <source>
        <dbReference type="ARBA" id="ARBA00004323"/>
    </source>
</evidence>